<evidence type="ECO:0000256" key="1">
    <source>
        <dbReference type="SAM" id="MobiDB-lite"/>
    </source>
</evidence>
<dbReference type="AlphaFoldDB" id="A0A2H3DZK7"/>
<dbReference type="Proteomes" id="UP000217790">
    <property type="component" value="Unassembled WGS sequence"/>
</dbReference>
<reference evidence="3" key="1">
    <citation type="journal article" date="2017" name="Nat. Ecol. Evol.">
        <title>Genome expansion and lineage-specific genetic innovations in the forest pathogenic fungi Armillaria.</title>
        <authorList>
            <person name="Sipos G."/>
            <person name="Prasanna A.N."/>
            <person name="Walter M.C."/>
            <person name="O'Connor E."/>
            <person name="Balint B."/>
            <person name="Krizsan K."/>
            <person name="Kiss B."/>
            <person name="Hess J."/>
            <person name="Varga T."/>
            <person name="Slot J."/>
            <person name="Riley R."/>
            <person name="Boka B."/>
            <person name="Rigling D."/>
            <person name="Barry K."/>
            <person name="Lee J."/>
            <person name="Mihaltcheva S."/>
            <person name="LaButti K."/>
            <person name="Lipzen A."/>
            <person name="Waldron R."/>
            <person name="Moloney N.M."/>
            <person name="Sperisen C."/>
            <person name="Kredics L."/>
            <person name="Vagvoelgyi C."/>
            <person name="Patrignani A."/>
            <person name="Fitzpatrick D."/>
            <person name="Nagy I."/>
            <person name="Doyle S."/>
            <person name="Anderson J.B."/>
            <person name="Grigoriev I.V."/>
            <person name="Gueldener U."/>
            <person name="Muensterkoetter M."/>
            <person name="Nagy L.G."/>
        </authorList>
    </citation>
    <scope>NUCLEOTIDE SEQUENCE [LARGE SCALE GENOMIC DNA]</scope>
    <source>
        <strain evidence="3">Ar21-2</strain>
    </source>
</reference>
<evidence type="ECO:0000313" key="2">
    <source>
        <dbReference type="EMBL" id="PBK93743.1"/>
    </source>
</evidence>
<organism evidence="2 3">
    <name type="scientific">Armillaria gallica</name>
    <name type="common">Bulbous honey fungus</name>
    <name type="synonym">Armillaria bulbosa</name>
    <dbReference type="NCBI Taxonomy" id="47427"/>
    <lineage>
        <taxon>Eukaryota</taxon>
        <taxon>Fungi</taxon>
        <taxon>Dikarya</taxon>
        <taxon>Basidiomycota</taxon>
        <taxon>Agaricomycotina</taxon>
        <taxon>Agaricomycetes</taxon>
        <taxon>Agaricomycetidae</taxon>
        <taxon>Agaricales</taxon>
        <taxon>Marasmiineae</taxon>
        <taxon>Physalacriaceae</taxon>
        <taxon>Armillaria</taxon>
    </lineage>
</organism>
<gene>
    <name evidence="2" type="ORF">ARMGADRAFT_105371</name>
</gene>
<dbReference type="InParanoid" id="A0A2H3DZK7"/>
<feature type="compositionally biased region" description="Polar residues" evidence="1">
    <location>
        <begin position="269"/>
        <end position="278"/>
    </location>
</feature>
<protein>
    <submittedName>
        <fullName evidence="2">Uncharacterized protein</fullName>
    </submittedName>
</protein>
<keyword evidence="3" id="KW-1185">Reference proteome</keyword>
<sequence length="278" mass="31325">MLIWVVTVGISQPNQLERDGAHMYCYMRSPTSSEESTLARPYVYSLCHSVCWPIKAMLQASRKGRGSDAGGVPHRNILSLEQCDYYTIQEENGSITEYEYEHVALVHVRSHSEKFVCDSAYSAGHSVSLSLLTRLNSCFDDDATAQPRAVNILSRIIHLPPSRGKSYRSSTVTHTVQRSSNPPGIRYPSNGYYRSNQVKSRVGTTLRNFLPSFLRRNLSCNVVFAYSLTWALSWMMKEGSELVISRVFGTPGVRKGLRNHRNPHEPVTDVSSRSYTLL</sequence>
<accession>A0A2H3DZK7</accession>
<proteinExistence type="predicted"/>
<dbReference type="EMBL" id="KZ293655">
    <property type="protein sequence ID" value="PBK93743.1"/>
    <property type="molecule type" value="Genomic_DNA"/>
</dbReference>
<feature type="region of interest" description="Disordered" evidence="1">
    <location>
        <begin position="255"/>
        <end position="278"/>
    </location>
</feature>
<evidence type="ECO:0000313" key="3">
    <source>
        <dbReference type="Proteomes" id="UP000217790"/>
    </source>
</evidence>
<name>A0A2H3DZK7_ARMGA</name>